<feature type="transmembrane region" description="Helical" evidence="6">
    <location>
        <begin position="78"/>
        <end position="97"/>
    </location>
</feature>
<keyword evidence="4 6" id="KW-1133">Transmembrane helix</keyword>
<dbReference type="InterPro" id="IPR000620">
    <property type="entry name" value="EamA_dom"/>
</dbReference>
<dbReference type="EMBL" id="JABTTQ020001102">
    <property type="protein sequence ID" value="KAK6135358.1"/>
    <property type="molecule type" value="Genomic_DNA"/>
</dbReference>
<comment type="caution">
    <text evidence="8">The sequence shown here is derived from an EMBL/GenBank/DDBJ whole genome shotgun (WGS) entry which is preliminary data.</text>
</comment>
<organism evidence="8 9">
    <name type="scientific">Rehmannia glutinosa</name>
    <name type="common">Chinese foxglove</name>
    <dbReference type="NCBI Taxonomy" id="99300"/>
    <lineage>
        <taxon>Eukaryota</taxon>
        <taxon>Viridiplantae</taxon>
        <taxon>Streptophyta</taxon>
        <taxon>Embryophyta</taxon>
        <taxon>Tracheophyta</taxon>
        <taxon>Spermatophyta</taxon>
        <taxon>Magnoliopsida</taxon>
        <taxon>eudicotyledons</taxon>
        <taxon>Gunneridae</taxon>
        <taxon>Pentapetalae</taxon>
        <taxon>asterids</taxon>
        <taxon>lamiids</taxon>
        <taxon>Lamiales</taxon>
        <taxon>Orobanchaceae</taxon>
        <taxon>Rehmannieae</taxon>
        <taxon>Rehmannia</taxon>
    </lineage>
</organism>
<reference evidence="8 9" key="1">
    <citation type="journal article" date="2021" name="Comput. Struct. Biotechnol. J.">
        <title>De novo genome assembly of the potent medicinal plant Rehmannia glutinosa using nanopore technology.</title>
        <authorList>
            <person name="Ma L."/>
            <person name="Dong C."/>
            <person name="Song C."/>
            <person name="Wang X."/>
            <person name="Zheng X."/>
            <person name="Niu Y."/>
            <person name="Chen S."/>
            <person name="Feng W."/>
        </authorList>
    </citation>
    <scope>NUCLEOTIDE SEQUENCE [LARGE SCALE GENOMIC DNA]</scope>
    <source>
        <strain evidence="8">DH-2019</strain>
    </source>
</reference>
<proteinExistence type="inferred from homology"/>
<comment type="subcellular location">
    <subcellularLocation>
        <location evidence="1 6">Membrane</location>
        <topology evidence="1 6">Multi-pass membrane protein</topology>
    </subcellularLocation>
</comment>
<sequence>MMSWANICNTIHGLKPTLIMLLVQTILSMVNIGYKLASNDGMALPVLVAYRLIFGFAFISPIAIFAERKKRPKLTGRIVLYAFLCGLFGGSLGQNLYLKSLVLTSATFASAMANLMPAVTFIISVSLRLERLGWNTAAGKAKVFGTLLGIAGAMLFTFYKGPELNIGHTGINLLETTTDHPKASVPQGGHNLVLGLILALISCVCYSLWLIIQAKAAEKYPCPYSLTAMMNLCGSIQSTVYAMGTERDWSQWALGWNIRLLAVVVAVKSVFLTRITVVSF</sequence>
<dbReference type="InterPro" id="IPR037185">
    <property type="entry name" value="EmrE-like"/>
</dbReference>
<keyword evidence="3 6" id="KW-0812">Transmembrane</keyword>
<dbReference type="Proteomes" id="UP001318860">
    <property type="component" value="Unassembled WGS sequence"/>
</dbReference>
<accession>A0ABR0VJI5</accession>
<feature type="transmembrane region" description="Helical" evidence="6">
    <location>
        <begin position="46"/>
        <end position="66"/>
    </location>
</feature>
<dbReference type="SUPFAM" id="SSF103481">
    <property type="entry name" value="Multidrug resistance efflux transporter EmrE"/>
    <property type="match status" value="1"/>
</dbReference>
<name>A0ABR0VJI5_REHGL</name>
<dbReference type="PANTHER" id="PTHR31218">
    <property type="entry name" value="WAT1-RELATED PROTEIN"/>
    <property type="match status" value="1"/>
</dbReference>
<keyword evidence="5 6" id="KW-0472">Membrane</keyword>
<evidence type="ECO:0000313" key="8">
    <source>
        <dbReference type="EMBL" id="KAK6135358.1"/>
    </source>
</evidence>
<feature type="transmembrane region" description="Helical" evidence="6">
    <location>
        <begin position="256"/>
        <end position="277"/>
    </location>
</feature>
<feature type="transmembrane region" description="Helical" evidence="6">
    <location>
        <begin position="192"/>
        <end position="212"/>
    </location>
</feature>
<keyword evidence="9" id="KW-1185">Reference proteome</keyword>
<feature type="transmembrane region" description="Helical" evidence="6">
    <location>
        <begin position="12"/>
        <end position="34"/>
    </location>
</feature>
<protein>
    <recommendedName>
        <fullName evidence="6">WAT1-related protein</fullName>
    </recommendedName>
</protein>
<evidence type="ECO:0000313" key="9">
    <source>
        <dbReference type="Proteomes" id="UP001318860"/>
    </source>
</evidence>
<evidence type="ECO:0000256" key="2">
    <source>
        <dbReference type="ARBA" id="ARBA00007635"/>
    </source>
</evidence>
<feature type="transmembrane region" description="Helical" evidence="6">
    <location>
        <begin position="109"/>
        <end position="129"/>
    </location>
</feature>
<evidence type="ECO:0000256" key="1">
    <source>
        <dbReference type="ARBA" id="ARBA00004141"/>
    </source>
</evidence>
<evidence type="ECO:0000256" key="5">
    <source>
        <dbReference type="ARBA" id="ARBA00023136"/>
    </source>
</evidence>
<dbReference type="InterPro" id="IPR030184">
    <property type="entry name" value="WAT1-related"/>
</dbReference>
<evidence type="ECO:0000256" key="6">
    <source>
        <dbReference type="RuleBase" id="RU363077"/>
    </source>
</evidence>
<evidence type="ECO:0000256" key="3">
    <source>
        <dbReference type="ARBA" id="ARBA00022692"/>
    </source>
</evidence>
<feature type="transmembrane region" description="Helical" evidence="6">
    <location>
        <begin position="141"/>
        <end position="159"/>
    </location>
</feature>
<comment type="similarity">
    <text evidence="2 6">Belongs to the drug/metabolite transporter (DMT) superfamily. Plant drug/metabolite exporter (P-DME) (TC 2.A.7.4) family.</text>
</comment>
<evidence type="ECO:0000256" key="4">
    <source>
        <dbReference type="ARBA" id="ARBA00022989"/>
    </source>
</evidence>
<gene>
    <name evidence="8" type="ORF">DH2020_030869</name>
</gene>
<evidence type="ECO:0000259" key="7">
    <source>
        <dbReference type="Pfam" id="PF00892"/>
    </source>
</evidence>
<feature type="domain" description="EamA" evidence="7">
    <location>
        <begin position="18"/>
        <end position="156"/>
    </location>
</feature>
<dbReference type="Pfam" id="PF00892">
    <property type="entry name" value="EamA"/>
    <property type="match status" value="1"/>
</dbReference>